<feature type="transmembrane region" description="Helical" evidence="8">
    <location>
        <begin position="363"/>
        <end position="384"/>
    </location>
</feature>
<keyword evidence="11" id="KW-1185">Reference proteome</keyword>
<feature type="transmembrane region" description="Helical" evidence="8">
    <location>
        <begin position="184"/>
        <end position="209"/>
    </location>
</feature>
<keyword evidence="5 8" id="KW-1133">Transmembrane helix</keyword>
<keyword evidence="3 8" id="KW-0813">Transport</keyword>
<protein>
    <submittedName>
        <fullName evidence="10">Uncharacterized protein</fullName>
    </submittedName>
</protein>
<dbReference type="InterPro" id="IPR004698">
    <property type="entry name" value="Zn/Fe_permease_fun/pln"/>
</dbReference>
<keyword evidence="4 8" id="KW-0812">Transmembrane</keyword>
<dbReference type="GO" id="GO:0005385">
    <property type="term" value="F:zinc ion transmembrane transporter activity"/>
    <property type="evidence" value="ECO:0007669"/>
    <property type="project" value="InterPro"/>
</dbReference>
<evidence type="ECO:0000256" key="1">
    <source>
        <dbReference type="ARBA" id="ARBA00004141"/>
    </source>
</evidence>
<evidence type="ECO:0000313" key="10">
    <source>
        <dbReference type="EMBL" id="KAK4765632.1"/>
    </source>
</evidence>
<evidence type="ECO:0000256" key="4">
    <source>
        <dbReference type="ARBA" id="ARBA00022692"/>
    </source>
</evidence>
<dbReference type="AlphaFoldDB" id="A0AAN7QEU3"/>
<feature type="compositionally biased region" description="Low complexity" evidence="9">
    <location>
        <begin position="245"/>
        <end position="263"/>
    </location>
</feature>
<feature type="transmembrane region" description="Helical" evidence="8">
    <location>
        <begin position="331"/>
        <end position="357"/>
    </location>
</feature>
<reference evidence="10 11" key="1">
    <citation type="journal article" date="2023" name="Hortic Res">
        <title>Pangenome of water caltrop reveals structural variations and asymmetric subgenome divergence after allopolyploidization.</title>
        <authorList>
            <person name="Zhang X."/>
            <person name="Chen Y."/>
            <person name="Wang L."/>
            <person name="Yuan Y."/>
            <person name="Fang M."/>
            <person name="Shi L."/>
            <person name="Lu R."/>
            <person name="Comes H.P."/>
            <person name="Ma Y."/>
            <person name="Chen Y."/>
            <person name="Huang G."/>
            <person name="Zhou Y."/>
            <person name="Zheng Z."/>
            <person name="Qiu Y."/>
        </authorList>
    </citation>
    <scope>NUCLEOTIDE SEQUENCE [LARGE SCALE GENOMIC DNA]</scope>
    <source>
        <strain evidence="10">F231</strain>
    </source>
</reference>
<comment type="subcellular location">
    <subcellularLocation>
        <location evidence="1 8">Membrane</location>
        <topology evidence="1 8">Multi-pass membrane protein</topology>
    </subcellularLocation>
</comment>
<keyword evidence="6 8" id="KW-0406">Ion transport</keyword>
<gene>
    <name evidence="10" type="ORF">SAY86_026722</name>
</gene>
<evidence type="ECO:0000256" key="8">
    <source>
        <dbReference type="RuleBase" id="RU362088"/>
    </source>
</evidence>
<evidence type="ECO:0000256" key="7">
    <source>
        <dbReference type="ARBA" id="ARBA00023136"/>
    </source>
</evidence>
<proteinExistence type="inferred from homology"/>
<evidence type="ECO:0000256" key="5">
    <source>
        <dbReference type="ARBA" id="ARBA00022989"/>
    </source>
</evidence>
<keyword evidence="7 8" id="KW-0472">Membrane</keyword>
<feature type="compositionally biased region" description="Basic residues" evidence="9">
    <location>
        <begin position="234"/>
        <end position="243"/>
    </location>
</feature>
<dbReference type="PANTHER" id="PTHR11040:SF164">
    <property type="entry name" value="ZINC TRANSPORTER 12-RELATED"/>
    <property type="match status" value="1"/>
</dbReference>
<feature type="region of interest" description="Disordered" evidence="9">
    <location>
        <begin position="234"/>
        <end position="263"/>
    </location>
</feature>
<evidence type="ECO:0000256" key="3">
    <source>
        <dbReference type="ARBA" id="ARBA00022448"/>
    </source>
</evidence>
<dbReference type="NCBIfam" id="TIGR00820">
    <property type="entry name" value="zip"/>
    <property type="match status" value="1"/>
</dbReference>
<comment type="caution">
    <text evidence="8">Lacks conserved residue(s) required for the propagation of feature annotation.</text>
</comment>
<feature type="transmembrane region" description="Helical" evidence="8">
    <location>
        <begin position="109"/>
        <end position="131"/>
    </location>
</feature>
<dbReference type="InterPro" id="IPR003689">
    <property type="entry name" value="ZIP"/>
</dbReference>
<accession>A0AAN7QEU3</accession>
<comment type="caution">
    <text evidence="10">The sequence shown here is derived from an EMBL/GenBank/DDBJ whole genome shotgun (WGS) entry which is preliminary data.</text>
</comment>
<evidence type="ECO:0000256" key="2">
    <source>
        <dbReference type="ARBA" id="ARBA00006939"/>
    </source>
</evidence>
<evidence type="ECO:0000256" key="6">
    <source>
        <dbReference type="ARBA" id="ARBA00023065"/>
    </source>
</evidence>
<dbReference type="GO" id="GO:0005886">
    <property type="term" value="C:plasma membrane"/>
    <property type="evidence" value="ECO:0007669"/>
    <property type="project" value="TreeGrafter"/>
</dbReference>
<evidence type="ECO:0000313" key="11">
    <source>
        <dbReference type="Proteomes" id="UP001346149"/>
    </source>
</evidence>
<comment type="similarity">
    <text evidence="2 8">Belongs to the ZIP transporter (TC 2.A.5) family.</text>
</comment>
<dbReference type="Proteomes" id="UP001346149">
    <property type="component" value="Unassembled WGS sequence"/>
</dbReference>
<dbReference type="PANTHER" id="PTHR11040">
    <property type="entry name" value="ZINC/IRON TRANSPORTER"/>
    <property type="match status" value="1"/>
</dbReference>
<dbReference type="EMBL" id="JAXQNO010000023">
    <property type="protein sequence ID" value="KAK4765632.1"/>
    <property type="molecule type" value="Genomic_DNA"/>
</dbReference>
<organism evidence="10 11">
    <name type="scientific">Trapa natans</name>
    <name type="common">Water chestnut</name>
    <dbReference type="NCBI Taxonomy" id="22666"/>
    <lineage>
        <taxon>Eukaryota</taxon>
        <taxon>Viridiplantae</taxon>
        <taxon>Streptophyta</taxon>
        <taxon>Embryophyta</taxon>
        <taxon>Tracheophyta</taxon>
        <taxon>Spermatophyta</taxon>
        <taxon>Magnoliopsida</taxon>
        <taxon>eudicotyledons</taxon>
        <taxon>Gunneridae</taxon>
        <taxon>Pentapetalae</taxon>
        <taxon>rosids</taxon>
        <taxon>malvids</taxon>
        <taxon>Myrtales</taxon>
        <taxon>Lythraceae</taxon>
        <taxon>Trapa</taxon>
    </lineage>
</organism>
<feature type="transmembrane region" description="Helical" evidence="8">
    <location>
        <begin position="143"/>
        <end position="164"/>
    </location>
</feature>
<sequence length="425" mass="45775">MPLSLLRAICRHITLQPPPSWNNPYIHIYIYRESHPFEPLHKKTHKELKLQPEISLLQLMPSLMAKPNSILIFPLLFVFFIFSLELVSAECTRDSKKPAEAGPTRALKYKLMAILSILIAGALGVSLPIVGKRVPSLRPDNNVFFLIKSFAAGVILATGFIHILPDAFESLANPCLSGSPWEDFPFAGFVAMMAAIGTMMIDTFVTGYYKRSHSMKKVNGDEEMQGDHEGHLHVHTHTSHGHAHGSGSAVAAEESGSESGSGSTDLIRHRIVTQVLEMGIVVHSVIIGVSLGASEDPDAIKPIMVALTFHQLFEGIGLGGCISQARFQPRAVAAMVAYFAATTPLGIAVGIGISRVYSEDSRVALIVGGLLQSASAGILIYMALVDLIAADYMSPRLLGNPRLHVGASLSLLLGAACMSVLARWA</sequence>
<feature type="transmembrane region" description="Helical" evidence="8">
    <location>
        <begin position="405"/>
        <end position="424"/>
    </location>
</feature>
<evidence type="ECO:0000256" key="9">
    <source>
        <dbReference type="SAM" id="MobiDB-lite"/>
    </source>
</evidence>
<name>A0AAN7QEU3_TRANT</name>
<dbReference type="Pfam" id="PF02535">
    <property type="entry name" value="Zip"/>
    <property type="match status" value="1"/>
</dbReference>
<feature type="transmembrane region" description="Helical" evidence="8">
    <location>
        <begin position="70"/>
        <end position="89"/>
    </location>
</feature>